<dbReference type="InterPro" id="IPR036020">
    <property type="entry name" value="WW_dom_sf"/>
</dbReference>
<feature type="compositionally biased region" description="Polar residues" evidence="14">
    <location>
        <begin position="557"/>
        <end position="567"/>
    </location>
</feature>
<evidence type="ECO:0000313" key="18">
    <source>
        <dbReference type="Ensembl" id="ENSMMOP00000027632.1"/>
    </source>
</evidence>
<evidence type="ECO:0000256" key="3">
    <source>
        <dbReference type="ARBA" id="ARBA00022427"/>
    </source>
</evidence>
<evidence type="ECO:0000256" key="9">
    <source>
        <dbReference type="ARBA" id="ARBA00023136"/>
    </source>
</evidence>
<evidence type="ECO:0000259" key="17">
    <source>
        <dbReference type="PROSITE" id="PS50106"/>
    </source>
</evidence>
<dbReference type="PANTHER" id="PTHR10316">
    <property type="entry name" value="MEMBRANE ASSOCIATED GUANYLATE KINASE-RELATED"/>
    <property type="match status" value="1"/>
</dbReference>
<keyword evidence="5" id="KW-0677">Repeat</keyword>
<dbReference type="Proteomes" id="UP000261620">
    <property type="component" value="Unplaced"/>
</dbReference>
<dbReference type="GO" id="GO:0005634">
    <property type="term" value="C:nucleus"/>
    <property type="evidence" value="ECO:0007669"/>
    <property type="project" value="UniProtKB-ARBA"/>
</dbReference>
<dbReference type="CDD" id="cd06730">
    <property type="entry name" value="PDZ0_MAGI-1_3-like"/>
    <property type="match status" value="1"/>
</dbReference>
<reference evidence="18" key="2">
    <citation type="submission" date="2025-09" db="UniProtKB">
        <authorList>
            <consortium name="Ensembl"/>
        </authorList>
    </citation>
    <scope>IDENTIFICATION</scope>
</reference>
<feature type="region of interest" description="Disordered" evidence="14">
    <location>
        <begin position="224"/>
        <end position="296"/>
    </location>
</feature>
<feature type="domain" description="PDZ" evidence="17">
    <location>
        <begin position="1089"/>
        <end position="1171"/>
    </location>
</feature>
<dbReference type="CDD" id="cd06734">
    <property type="entry name" value="PDZ4_MAGI-1_3-like"/>
    <property type="match status" value="1"/>
</dbReference>
<name>A0A3Q4BYN0_MOLML</name>
<evidence type="ECO:0000259" key="16">
    <source>
        <dbReference type="PROSITE" id="PS50052"/>
    </source>
</evidence>
<dbReference type="CDD" id="cd06731">
    <property type="entry name" value="PDZ1_MAGI-1_3-like"/>
    <property type="match status" value="1"/>
</dbReference>
<evidence type="ECO:0000256" key="5">
    <source>
        <dbReference type="ARBA" id="ARBA00022737"/>
    </source>
</evidence>
<dbReference type="InterPro" id="IPR027417">
    <property type="entry name" value="P-loop_NTPase"/>
</dbReference>
<dbReference type="FunFam" id="2.30.42.10:FF:000005">
    <property type="entry name" value="Membrane associated guanylate kinase, WW and PDZ domain containing 1"/>
    <property type="match status" value="1"/>
</dbReference>
<evidence type="ECO:0000256" key="4">
    <source>
        <dbReference type="ARBA" id="ARBA00022553"/>
    </source>
</evidence>
<feature type="domain" description="WW" evidence="15">
    <location>
        <begin position="294"/>
        <end position="327"/>
    </location>
</feature>
<evidence type="ECO:0000256" key="14">
    <source>
        <dbReference type="SAM" id="MobiDB-lite"/>
    </source>
</evidence>
<dbReference type="Pfam" id="PF16666">
    <property type="entry name" value="MAGI_u5"/>
    <property type="match status" value="1"/>
</dbReference>
<feature type="region of interest" description="Disordered" evidence="14">
    <location>
        <begin position="688"/>
        <end position="732"/>
    </location>
</feature>
<evidence type="ECO:0000256" key="12">
    <source>
        <dbReference type="ARBA" id="ARBA00078448"/>
    </source>
</evidence>
<dbReference type="CDD" id="cd06735">
    <property type="entry name" value="PDZ5_MAGI-1_3-like"/>
    <property type="match status" value="1"/>
</dbReference>
<evidence type="ECO:0000256" key="2">
    <source>
        <dbReference type="ARBA" id="ARBA00004435"/>
    </source>
</evidence>
<proteinExistence type="predicted"/>
<evidence type="ECO:0000256" key="10">
    <source>
        <dbReference type="ARBA" id="ARBA00058771"/>
    </source>
</evidence>
<evidence type="ECO:0000256" key="11">
    <source>
        <dbReference type="ARBA" id="ARBA00070829"/>
    </source>
</evidence>
<dbReference type="InterPro" id="IPR008145">
    <property type="entry name" value="GK/Ca_channel_bsu"/>
</dbReference>
<feature type="domain" description="PDZ" evidence="17">
    <location>
        <begin position="17"/>
        <end position="100"/>
    </location>
</feature>
<accession>A0A3Q4BYN0</accession>
<feature type="region of interest" description="Disordered" evidence="14">
    <location>
        <begin position="557"/>
        <end position="589"/>
    </location>
</feature>
<dbReference type="InterPro" id="IPR001202">
    <property type="entry name" value="WW_dom"/>
</dbReference>
<feature type="compositionally biased region" description="Polar residues" evidence="14">
    <location>
        <begin position="266"/>
        <end position="283"/>
    </location>
</feature>
<feature type="region of interest" description="Disordered" evidence="14">
    <location>
        <begin position="867"/>
        <end position="942"/>
    </location>
</feature>
<evidence type="ECO:0000259" key="15">
    <source>
        <dbReference type="PROSITE" id="PS50020"/>
    </source>
</evidence>
<feature type="compositionally biased region" description="Low complexity" evidence="14">
    <location>
        <begin position="891"/>
        <end position="902"/>
    </location>
</feature>
<dbReference type="Ensembl" id="ENSMMOT00000028103.1">
    <property type="protein sequence ID" value="ENSMMOP00000027632.1"/>
    <property type="gene ID" value="ENSMMOG00000020895.1"/>
</dbReference>
<dbReference type="FunFam" id="2.20.70.10:FF:000002">
    <property type="entry name" value="Membrane-associated guanylate kinase, WW and PDZ domain-containing protein 3 isoform 1"/>
    <property type="match status" value="1"/>
</dbReference>
<sequence length="1226" mass="133700">MSKVIQKKNHWITKVNECAVMRDARGELNVELIGGAENGEFPYIGHVREDAVVYQDGRLSEGELLLDVDGLPVSGLPLYDIFTVIKSCKGPVRMRTVRQGHKLNKDLKQYLSLRFQKSSPDHELQKIIRANLYRHAVPCTTRPPRDGEIPGVDYNFLSVEDFLELEESGTLLEVGTYEGNYYGTPKPPRQPIIGTVILSDADSQQSTPKRTKSYNDMQKVRVVPADNDDDDQASEMNNSFTGEGADAPFHLQTLPYPARDNAPSCGLNNAATSTSDSGQQTLAEPQVSPEDPLGPLPENWEMAYTESGELYFIDHNTKTTSWLDPRCRDKVSRALEECDDDGMLLHILPPGWERIEDPVYGVYYVDHINRKTQYENPVVEARRRKILEQQQQPQPPEEWIEEHSSAAAPLANYAPNHLETYRDPQPFFTRNPAELKGTFINTKLKKSRRGFGFTVVGGDEPDEFLQIKSLVLDGPAAVDGKMETGDVIVSVNDTIVLGYTHAQVVKIFQSIPIGSMVDLALCRGYPLPFDPDDPNTSLVTSVAILDKEPIIVNGQETLDSTSNQTGPINGMRELRPHSPSADAASNSSHGYTTDVVTLASSIATQPELITIHMEKGDKGFGFTIADSLTGGGQRVKQIVDYPRCRGLKEGDILMEVNKRNVQNMSHNQVVDLLSKCPRGSEVTMLVQRGKVTSPTGGHQLERKDSQSSSQHSVCSHRSTHTDSPSHPPSIMPIEAVVPTPAAPTQPLPGLPTQDPADGTLTLQKKPDPFKIWAQSRSMYESRLPDCQEQDIFLWRKDTGFGFRILGGNEPGEPIYIGHIVKYGAADEDGRLRSGDELICVDGTAVVGKSHQLVVQLMQQAAKQGHVNLTVRRKTPGYGVTKGEGDVPPSPASSHHSSTQAPSLTEGKRTPQGSQNSLNTVSSGSGSTSGIGSGGGGGSGSAVVPASLQPYDVEIQRGENEGFGFVIVSSVSRPDAGTTFAGNACVAMPHKIGRIIEGSPADRCGKLKVGDRILAVNCCSITNKSHSDIVNLIKEAGNMVSLRIIPGDESSNASLLTNAEKIATITTTHTPHQSSDPRTILTSIDAEFYSVDLERDSKGFGFSLRGGREYNMDLYVLRLAEDGAAVRNGKMRVGDEILEINGESTKNMKHSRAIELIKNGGRRARLVLKRGDGSVPEYAMMAPHLAVGTMRNDKMGEPCFYLMGQNQTTTAAVTGTLPHPGHKTLRK</sequence>
<dbReference type="Gene3D" id="3.30.63.10">
    <property type="entry name" value="Guanylate Kinase phosphate binding domain"/>
    <property type="match status" value="1"/>
</dbReference>
<dbReference type="FunFam" id="2.30.42.10:FF:000015">
    <property type="entry name" value="Membrane associated guanylate kinase, WW and PDZ domain containing 1"/>
    <property type="match status" value="1"/>
</dbReference>
<dbReference type="CDD" id="cd00201">
    <property type="entry name" value="WW"/>
    <property type="match status" value="2"/>
</dbReference>
<feature type="compositionally biased region" description="Low complexity" evidence="14">
    <location>
        <begin position="706"/>
        <end position="724"/>
    </location>
</feature>
<feature type="domain" description="PDZ" evidence="17">
    <location>
        <begin position="610"/>
        <end position="688"/>
    </location>
</feature>
<dbReference type="InterPro" id="IPR008144">
    <property type="entry name" value="Guanylate_kin-like_dom"/>
</dbReference>
<dbReference type="Gene3D" id="2.20.70.10">
    <property type="match status" value="2"/>
</dbReference>
<dbReference type="FunFam" id="2.20.70.10:FF:000001">
    <property type="entry name" value="Membrane-associated guanylate kinase, WW and PDZ domain-containing protein 1"/>
    <property type="match status" value="1"/>
</dbReference>
<dbReference type="FunFam" id="2.30.42.10:FF:000103">
    <property type="entry name" value="membrane-associated guanylate kinase, WW and PDZ domain-containing protein 1 isoform X2"/>
    <property type="match status" value="1"/>
</dbReference>
<evidence type="ECO:0000256" key="1">
    <source>
        <dbReference type="ARBA" id="ARBA00004170"/>
    </source>
</evidence>
<dbReference type="InterPro" id="IPR020590">
    <property type="entry name" value="Guanylate_kinase_CS"/>
</dbReference>
<dbReference type="SMART" id="SM00456">
    <property type="entry name" value="WW"/>
    <property type="match status" value="2"/>
</dbReference>
<dbReference type="PROSITE" id="PS01159">
    <property type="entry name" value="WW_DOMAIN_1"/>
    <property type="match status" value="2"/>
</dbReference>
<dbReference type="Pfam" id="PF00595">
    <property type="entry name" value="PDZ"/>
    <property type="match status" value="5"/>
</dbReference>
<evidence type="ECO:0000313" key="19">
    <source>
        <dbReference type="Proteomes" id="UP000261620"/>
    </source>
</evidence>
<feature type="compositionally biased region" description="Gly residues" evidence="14">
    <location>
        <begin position="926"/>
        <end position="939"/>
    </location>
</feature>
<dbReference type="FunFam" id="3.30.63.10:FF:000003">
    <property type="entry name" value="Membrane-associated guanylate kinase, WW and PDZ domain-containing protein 3 isoform 1"/>
    <property type="match status" value="1"/>
</dbReference>
<comment type="subcellular location">
    <subcellularLocation>
        <location evidence="2">Cell junction</location>
        <location evidence="2">Tight junction</location>
    </subcellularLocation>
    <subcellularLocation>
        <location evidence="1">Membrane</location>
        <topology evidence="1">Peripheral membrane protein</topology>
    </subcellularLocation>
</comment>
<feature type="domain" description="PDZ" evidence="17">
    <location>
        <begin position="441"/>
        <end position="510"/>
    </location>
</feature>
<dbReference type="SMART" id="SM00228">
    <property type="entry name" value="PDZ"/>
    <property type="match status" value="6"/>
</dbReference>
<keyword evidence="19" id="KW-1185">Reference proteome</keyword>
<dbReference type="STRING" id="94237.ENSMMOP00000027632"/>
<evidence type="ECO:0000256" key="7">
    <source>
        <dbReference type="ARBA" id="ARBA00022840"/>
    </source>
</evidence>
<dbReference type="FunFam" id="2.30.42.10:FF:000012">
    <property type="entry name" value="Membrane associated guanylate kinase, WW and PDZ domain containing 1"/>
    <property type="match status" value="1"/>
</dbReference>
<dbReference type="CDD" id="cd06733">
    <property type="entry name" value="PDZ3_MAGI-1_3-like"/>
    <property type="match status" value="1"/>
</dbReference>
<dbReference type="PANTHER" id="PTHR10316:SF77">
    <property type="entry name" value="MEMBRANE-ASSOCIATED GUANYLATE KINASE, WW AND PDZ DOMAIN-CONTAINING PROTEIN 1 ISOFORM X1"/>
    <property type="match status" value="1"/>
</dbReference>
<dbReference type="GO" id="GO:0007165">
    <property type="term" value="P:signal transduction"/>
    <property type="evidence" value="ECO:0007669"/>
    <property type="project" value="TreeGrafter"/>
</dbReference>
<comment type="function">
    <text evidence="10">Plays a role in coupling actin fibers to cell junctions in endothelial cells, via its interaction with AMOTL2 and CDH5. May regulate acid-induced ASIC3 currents by modulating its expression at the cell surface.</text>
</comment>
<keyword evidence="8" id="KW-0965">Cell junction</keyword>
<dbReference type="InterPro" id="IPR036034">
    <property type="entry name" value="PDZ_sf"/>
</dbReference>
<evidence type="ECO:0000256" key="6">
    <source>
        <dbReference type="ARBA" id="ARBA00022741"/>
    </source>
</evidence>
<organism evidence="18 19">
    <name type="scientific">Mola mola</name>
    <name type="common">Ocean sunfish</name>
    <name type="synonym">Tetraodon mola</name>
    <dbReference type="NCBI Taxonomy" id="94237"/>
    <lineage>
        <taxon>Eukaryota</taxon>
        <taxon>Metazoa</taxon>
        <taxon>Chordata</taxon>
        <taxon>Craniata</taxon>
        <taxon>Vertebrata</taxon>
        <taxon>Euteleostomi</taxon>
        <taxon>Actinopterygii</taxon>
        <taxon>Neopterygii</taxon>
        <taxon>Teleostei</taxon>
        <taxon>Neoteleostei</taxon>
        <taxon>Acanthomorphata</taxon>
        <taxon>Eupercaria</taxon>
        <taxon>Tetraodontiformes</taxon>
        <taxon>Molidae</taxon>
        <taxon>Mola</taxon>
    </lineage>
</organism>
<dbReference type="Gene3D" id="2.30.42.10">
    <property type="match status" value="6"/>
</dbReference>
<dbReference type="PROSITE" id="PS00856">
    <property type="entry name" value="GUANYLATE_KINASE_1"/>
    <property type="match status" value="1"/>
</dbReference>
<feature type="compositionally biased region" description="Polar residues" evidence="14">
    <location>
        <begin position="910"/>
        <end position="920"/>
    </location>
</feature>
<keyword evidence="7" id="KW-0067">ATP-binding</keyword>
<dbReference type="CDD" id="cd06732">
    <property type="entry name" value="PDZ2_MAGI-1_3-like"/>
    <property type="match status" value="1"/>
</dbReference>
<dbReference type="FunFam" id="2.30.42.10:FF:000042">
    <property type="entry name" value="Membrane-associated guanylate kinase, WW and PDZ domain-containing protein 3 isoform 1"/>
    <property type="match status" value="1"/>
</dbReference>
<dbReference type="PROSITE" id="PS50020">
    <property type="entry name" value="WW_DOMAIN_2"/>
    <property type="match status" value="2"/>
</dbReference>
<dbReference type="PROSITE" id="PS50052">
    <property type="entry name" value="GUANYLATE_KINASE_2"/>
    <property type="match status" value="1"/>
</dbReference>
<feature type="domain" description="WW" evidence="15">
    <location>
        <begin position="346"/>
        <end position="379"/>
    </location>
</feature>
<dbReference type="OMA" id="NDHRIAT"/>
<keyword evidence="3" id="KW-0796">Tight junction</keyword>
<dbReference type="SUPFAM" id="SSF51045">
    <property type="entry name" value="WW domain"/>
    <property type="match status" value="2"/>
</dbReference>
<evidence type="ECO:0000256" key="8">
    <source>
        <dbReference type="ARBA" id="ARBA00022949"/>
    </source>
</evidence>
<evidence type="ECO:0000256" key="13">
    <source>
        <dbReference type="ARBA" id="ARBA00079517"/>
    </source>
</evidence>
<keyword evidence="4" id="KW-0597">Phosphoprotein</keyword>
<dbReference type="Pfam" id="PF00397">
    <property type="entry name" value="WW"/>
    <property type="match status" value="2"/>
</dbReference>
<feature type="domain" description="PDZ" evidence="17">
    <location>
        <begin position="951"/>
        <end position="1047"/>
    </location>
</feature>
<dbReference type="Pfam" id="PF00625">
    <property type="entry name" value="Guanylate_kin"/>
    <property type="match status" value="1"/>
</dbReference>
<dbReference type="AlphaFoldDB" id="A0A3Q4BYN0"/>
<dbReference type="SUPFAM" id="SSF50156">
    <property type="entry name" value="PDZ domain-like"/>
    <property type="match status" value="6"/>
</dbReference>
<dbReference type="SUPFAM" id="SSF52540">
    <property type="entry name" value="P-loop containing nucleoside triphosphate hydrolases"/>
    <property type="match status" value="1"/>
</dbReference>
<dbReference type="GO" id="GO:0016020">
    <property type="term" value="C:membrane"/>
    <property type="evidence" value="ECO:0007669"/>
    <property type="project" value="UniProtKB-SubCell"/>
</dbReference>
<dbReference type="FunFam" id="2.30.42.10:FF:000006">
    <property type="entry name" value="Membrane associated guanylate kinase, WW and PDZ domain containing 1"/>
    <property type="match status" value="1"/>
</dbReference>
<feature type="domain" description="PDZ" evidence="17">
    <location>
        <begin position="790"/>
        <end position="872"/>
    </location>
</feature>
<protein>
    <recommendedName>
        <fullName evidence="11">Membrane-associated guanylate kinase, WW and PDZ domain-containing protein 1</fullName>
    </recommendedName>
    <alternativeName>
        <fullName evidence="12">BAI1-associated protein 1</fullName>
    </alternativeName>
    <alternativeName>
        <fullName evidence="13">Membrane-associated guanylate kinase inverted 1</fullName>
    </alternativeName>
</protein>
<dbReference type="SMART" id="SM00072">
    <property type="entry name" value="GuKc"/>
    <property type="match status" value="1"/>
</dbReference>
<dbReference type="PROSITE" id="PS50106">
    <property type="entry name" value="PDZ"/>
    <property type="match status" value="6"/>
</dbReference>
<dbReference type="InterPro" id="IPR001478">
    <property type="entry name" value="PDZ"/>
</dbReference>
<dbReference type="GO" id="GO:0005737">
    <property type="term" value="C:cytoplasm"/>
    <property type="evidence" value="ECO:0007669"/>
    <property type="project" value="UniProtKB-ARBA"/>
</dbReference>
<reference evidence="18" key="1">
    <citation type="submission" date="2025-08" db="UniProtKB">
        <authorList>
            <consortium name="Ensembl"/>
        </authorList>
    </citation>
    <scope>IDENTIFICATION</scope>
</reference>
<dbReference type="GO" id="GO:0005923">
    <property type="term" value="C:bicellular tight junction"/>
    <property type="evidence" value="ECO:0007669"/>
    <property type="project" value="UniProtKB-SubCell"/>
</dbReference>
<keyword evidence="9" id="KW-0472">Membrane</keyword>
<dbReference type="GO" id="GO:0005524">
    <property type="term" value="F:ATP binding"/>
    <property type="evidence" value="ECO:0007669"/>
    <property type="project" value="UniProtKB-KW"/>
</dbReference>
<dbReference type="Pfam" id="PF16663">
    <property type="entry name" value="MAGI_u1"/>
    <property type="match status" value="1"/>
</dbReference>
<keyword evidence="6" id="KW-0547">Nucleotide-binding</keyword>
<feature type="domain" description="Guanylate kinase-like" evidence="16">
    <location>
        <begin position="93"/>
        <end position="184"/>
    </location>
</feature>